<dbReference type="eggNOG" id="ENOG5031ATR">
    <property type="taxonomic scope" value="Bacteria"/>
</dbReference>
<dbReference type="OrthoDB" id="5759974at2"/>
<comment type="caution">
    <text evidence="2">The sequence shown here is derived from an EMBL/GenBank/DDBJ whole genome shotgun (WGS) entry which is preliminary data.</text>
</comment>
<accession>U3A7S8</accession>
<protein>
    <submittedName>
        <fullName evidence="2">Uncharacterized protein</fullName>
    </submittedName>
</protein>
<organism evidence="2 3">
    <name type="scientific">Vibrio azureus NBRC 104587</name>
    <dbReference type="NCBI Taxonomy" id="1219077"/>
    <lineage>
        <taxon>Bacteria</taxon>
        <taxon>Pseudomonadati</taxon>
        <taxon>Pseudomonadota</taxon>
        <taxon>Gammaproteobacteria</taxon>
        <taxon>Vibrionales</taxon>
        <taxon>Vibrionaceae</taxon>
        <taxon>Vibrio</taxon>
    </lineage>
</organism>
<evidence type="ECO:0000313" key="2">
    <source>
        <dbReference type="EMBL" id="GAD76011.1"/>
    </source>
</evidence>
<evidence type="ECO:0000313" key="3">
    <source>
        <dbReference type="Proteomes" id="UP000016567"/>
    </source>
</evidence>
<gene>
    <name evidence="2" type="ORF">VAZ01S_035_00180</name>
</gene>
<proteinExistence type="predicted"/>
<reference evidence="2 3" key="1">
    <citation type="submission" date="2013-09" db="EMBL/GenBank/DDBJ databases">
        <title>Whole genome shotgun sequence of Vibrio azureus NBRC 104587.</title>
        <authorList>
            <person name="Isaki S."/>
            <person name="Hosoyama A."/>
            <person name="Numata M."/>
            <person name="Hashimoto M."/>
            <person name="Hosoyama Y."/>
            <person name="Tsuchikane K."/>
            <person name="Noguchi M."/>
            <person name="Hirakata S."/>
            <person name="Ichikawa N."/>
            <person name="Ohji S."/>
            <person name="Yamazoe A."/>
            <person name="Fujita N."/>
        </authorList>
    </citation>
    <scope>NUCLEOTIDE SEQUENCE [LARGE SCALE GENOMIC DNA]</scope>
    <source>
        <strain evidence="2 3">NBRC 104587</strain>
    </source>
</reference>
<dbReference type="Proteomes" id="UP000016567">
    <property type="component" value="Unassembled WGS sequence"/>
</dbReference>
<dbReference type="AlphaFoldDB" id="U3A7S8"/>
<evidence type="ECO:0000256" key="1">
    <source>
        <dbReference type="SAM" id="MobiDB-lite"/>
    </source>
</evidence>
<dbReference type="RefSeq" id="WP_021709763.1">
    <property type="nucleotide sequence ID" value="NZ_BAOB01000379.1"/>
</dbReference>
<name>U3A7S8_9VIBR</name>
<keyword evidence="3" id="KW-1185">Reference proteome</keyword>
<feature type="region of interest" description="Disordered" evidence="1">
    <location>
        <begin position="30"/>
        <end position="67"/>
    </location>
</feature>
<dbReference type="EMBL" id="BATL01000035">
    <property type="protein sequence ID" value="GAD76011.1"/>
    <property type="molecule type" value="Genomic_DNA"/>
</dbReference>
<sequence>MKNKKRLTAIIATGGVSAFLILQQPVHDSEEQETTSVNKVAHSHSMPAKPTTLGDKTQQQADLPSPSVSHVSSLKNVKLIAYQHEQTLQHPAYSKPITDENSPYLHWNRFETISLPVLGGSEKAALSVNKYRHFYPDSITVALHSSAPVISSTLEIVDVQNQQVLSRLPMGNEEWEITPQASWPEELRLIARTVFEQGEDIVSADIRLYPHIADVVHVGQSYADNTDMVIPVTLQVEKNGIYRVRGSLYQADGSVVALLTQKQRLPQGSHTIALKAFHSVLPSGNVSYELRNIFIEKMSGFPGQKAQYGQAATSVYPVGSFNADHLSQTPYQMSKNEKKQLEFLNQTASSI</sequence>